<evidence type="ECO:0000313" key="1">
    <source>
        <dbReference type="EMBL" id="KPQ45000.1"/>
    </source>
</evidence>
<dbReference type="EMBL" id="LKCM01000035">
    <property type="protein sequence ID" value="KPQ45000.1"/>
    <property type="molecule type" value="Genomic_DNA"/>
</dbReference>
<dbReference type="Pfam" id="PF04322">
    <property type="entry name" value="DUF473"/>
    <property type="match status" value="1"/>
</dbReference>
<comment type="caution">
    <text evidence="1">The sequence shown here is derived from an EMBL/GenBank/DDBJ whole genome shotgun (WGS) entry which is preliminary data.</text>
</comment>
<sequence>MRHILLSGISHQVLTDLEHEKIKTIEIRSPHNFLSVLETNVGDIIFLTSTSGEDVRAGTTGLIARIRGKQVSMHRIIQKTPEFYEESEFQLARLQLEMKGHGRVRRSECCEIGKASVVDADEVRSFEGR</sequence>
<proteinExistence type="predicted"/>
<organism evidence="1 2">
    <name type="scientific">Candidatus Methanoperedens nitratireducens</name>
    <dbReference type="NCBI Taxonomy" id="1392998"/>
    <lineage>
        <taxon>Archaea</taxon>
        <taxon>Methanobacteriati</taxon>
        <taxon>Methanobacteriota</taxon>
        <taxon>Stenosarchaea group</taxon>
        <taxon>Methanomicrobia</taxon>
        <taxon>Methanosarcinales</taxon>
        <taxon>ANME-2 cluster</taxon>
        <taxon>Candidatus Methanoperedentaceae</taxon>
        <taxon>Candidatus Methanoperedens</taxon>
    </lineage>
</organism>
<evidence type="ECO:0008006" key="3">
    <source>
        <dbReference type="Google" id="ProtNLM"/>
    </source>
</evidence>
<gene>
    <name evidence="1" type="ORF">MPEBLZ_00425</name>
</gene>
<reference evidence="1 2" key="1">
    <citation type="submission" date="2015-09" db="EMBL/GenBank/DDBJ databases">
        <title>A metagenomics-based metabolic model of nitrate-dependent anaerobic oxidation of methane by Methanoperedens-like archaea.</title>
        <authorList>
            <person name="Arshad A."/>
            <person name="Speth D.R."/>
            <person name="De Graaf R.M."/>
            <person name="Op Den Camp H.J."/>
            <person name="Jetten M.S."/>
            <person name="Welte C.U."/>
        </authorList>
    </citation>
    <scope>NUCLEOTIDE SEQUENCE [LARGE SCALE GENOMIC DNA]</scope>
</reference>
<accession>A0A0P8E3E6</accession>
<protein>
    <recommendedName>
        <fullName evidence="3">DUF473 domain-containing protein</fullName>
    </recommendedName>
</protein>
<evidence type="ECO:0000313" key="2">
    <source>
        <dbReference type="Proteomes" id="UP000050360"/>
    </source>
</evidence>
<dbReference type="Proteomes" id="UP000050360">
    <property type="component" value="Unassembled WGS sequence"/>
</dbReference>
<dbReference type="AlphaFoldDB" id="A0A0P8E3E6"/>
<name>A0A0P8E3E6_9EURY</name>
<dbReference type="InterPro" id="IPR007417">
    <property type="entry name" value="DUF473"/>
</dbReference>